<sequence>MNLYFVVMIGWMMGWPVVEDHWHRRDFVAAEWRWPSNEDHMWPSRLCMVDDLMASGRLDGLRRDEVVELLGPGQAKDDLPGGDWSGGIMYHLGPERGFIRIDSEWLFVEFDGAGIVSDYGLYRD</sequence>
<dbReference type="EMBL" id="CP019791">
    <property type="protein sequence ID" value="AQT67476.1"/>
    <property type="molecule type" value="Genomic_DNA"/>
</dbReference>
<evidence type="ECO:0000313" key="1">
    <source>
        <dbReference type="EMBL" id="AQT67476.1"/>
    </source>
</evidence>
<dbReference type="STRING" id="1936003.STSP2_00623"/>
<dbReference type="RefSeq" id="WP_146659739.1">
    <property type="nucleotide sequence ID" value="NZ_CP019791.1"/>
</dbReference>
<accession>A0A1U9NIY8</accession>
<dbReference type="KEGG" id="alus:STSP2_00623"/>
<organism evidence="1 2">
    <name type="scientific">Anaerohalosphaera lusitana</name>
    <dbReference type="NCBI Taxonomy" id="1936003"/>
    <lineage>
        <taxon>Bacteria</taxon>
        <taxon>Pseudomonadati</taxon>
        <taxon>Planctomycetota</taxon>
        <taxon>Phycisphaerae</taxon>
        <taxon>Sedimentisphaerales</taxon>
        <taxon>Anaerohalosphaeraceae</taxon>
        <taxon>Anaerohalosphaera</taxon>
    </lineage>
</organism>
<dbReference type="OrthoDB" id="2858410at2"/>
<gene>
    <name evidence="1" type="ORF">STSP2_00623</name>
</gene>
<reference evidence="2" key="1">
    <citation type="submission" date="2017-02" db="EMBL/GenBank/DDBJ databases">
        <title>Comparative genomics and description of representatives of a novel lineage of planctomycetes thriving in anoxic sediments.</title>
        <authorList>
            <person name="Spring S."/>
            <person name="Bunk B."/>
            <person name="Sproer C."/>
        </authorList>
    </citation>
    <scope>NUCLEOTIDE SEQUENCE [LARGE SCALE GENOMIC DNA]</scope>
    <source>
        <strain evidence="2">ST-NAGAB-D1</strain>
    </source>
</reference>
<protein>
    <submittedName>
        <fullName evidence="1">Uncharacterized protein</fullName>
    </submittedName>
</protein>
<proteinExistence type="predicted"/>
<dbReference type="AlphaFoldDB" id="A0A1U9NIY8"/>
<keyword evidence="2" id="KW-1185">Reference proteome</keyword>
<name>A0A1U9NIY8_9BACT</name>
<dbReference type="Proteomes" id="UP000189674">
    <property type="component" value="Chromosome"/>
</dbReference>
<evidence type="ECO:0000313" key="2">
    <source>
        <dbReference type="Proteomes" id="UP000189674"/>
    </source>
</evidence>